<keyword evidence="12" id="KW-1185">Reference proteome</keyword>
<evidence type="ECO:0000259" key="10">
    <source>
        <dbReference type="Pfam" id="PF03906"/>
    </source>
</evidence>
<dbReference type="SUPFAM" id="SSF101967">
    <property type="entry name" value="Adhesin YadA, collagen-binding domain"/>
    <property type="match status" value="1"/>
</dbReference>
<dbReference type="GO" id="GO:0098671">
    <property type="term" value="P:adhesion receptor-mediated virion attachment to host cell"/>
    <property type="evidence" value="ECO:0007669"/>
    <property type="project" value="UniProtKB-KW"/>
</dbReference>
<evidence type="ECO:0000256" key="9">
    <source>
        <dbReference type="SAM" id="MobiDB-lite"/>
    </source>
</evidence>
<evidence type="ECO:0000256" key="2">
    <source>
        <dbReference type="ARBA" id="ARBA00022581"/>
    </source>
</evidence>
<comment type="subcellular location">
    <subcellularLocation>
        <location evidence="1">Virion</location>
    </subcellularLocation>
</comment>
<evidence type="ECO:0000313" key="11">
    <source>
        <dbReference type="EMBL" id="QQK88320.1"/>
    </source>
</evidence>
<dbReference type="GO" id="GO:0046718">
    <property type="term" value="P:symbiont entry into host cell"/>
    <property type="evidence" value="ECO:0007669"/>
    <property type="project" value="UniProtKB-KW"/>
</dbReference>
<dbReference type="GO" id="GO:0098015">
    <property type="term" value="C:virus tail"/>
    <property type="evidence" value="ECO:0007669"/>
    <property type="project" value="UniProtKB-KW"/>
</dbReference>
<keyword evidence="4" id="KW-1161">Viral attachment to host cell</keyword>
<dbReference type="InterPro" id="IPR011049">
    <property type="entry name" value="Serralysin-like_metalloprot_C"/>
</dbReference>
<evidence type="ECO:0000256" key="1">
    <source>
        <dbReference type="ARBA" id="ARBA00004328"/>
    </source>
</evidence>
<feature type="domain" description="Bacteriophage T7 tail fibre protein-like N-terminal" evidence="10">
    <location>
        <begin position="7"/>
        <end position="133"/>
    </location>
</feature>
<proteinExistence type="predicted"/>
<keyword evidence="8" id="KW-0175">Coiled coil</keyword>
<dbReference type="InterPro" id="IPR005604">
    <property type="entry name" value="Phage_T7_tail_fibre-like_N"/>
</dbReference>
<name>A0A7T6ZMA9_9CAUD</name>
<keyword evidence="6" id="KW-1233">Viral attachment to host adhesion receptor</keyword>
<dbReference type="Proteomes" id="UP000595268">
    <property type="component" value="Segment"/>
</dbReference>
<feature type="region of interest" description="Disordered" evidence="9">
    <location>
        <begin position="166"/>
        <end position="227"/>
    </location>
</feature>
<evidence type="ECO:0000256" key="6">
    <source>
        <dbReference type="ARBA" id="ARBA00023165"/>
    </source>
</evidence>
<keyword evidence="2" id="KW-0945">Host-virus interaction</keyword>
<evidence type="ECO:0000256" key="4">
    <source>
        <dbReference type="ARBA" id="ARBA00022804"/>
    </source>
</evidence>
<feature type="compositionally biased region" description="Polar residues" evidence="9">
    <location>
        <begin position="197"/>
        <end position="225"/>
    </location>
</feature>
<keyword evidence="3" id="KW-1227">Viral tail protein</keyword>
<evidence type="ECO:0000256" key="3">
    <source>
        <dbReference type="ARBA" id="ARBA00022732"/>
    </source>
</evidence>
<feature type="compositionally biased region" description="Basic and acidic residues" evidence="9">
    <location>
        <begin position="168"/>
        <end position="183"/>
    </location>
</feature>
<dbReference type="Pfam" id="PF03906">
    <property type="entry name" value="Phage_T7_tail"/>
    <property type="match status" value="1"/>
</dbReference>
<keyword evidence="5" id="KW-0946">Virion</keyword>
<feature type="coiled-coil region" evidence="8">
    <location>
        <begin position="251"/>
        <end position="278"/>
    </location>
</feature>
<organism evidence="11 12">
    <name type="scientific">Providencia phage PSTRCR_120</name>
    <dbReference type="NCBI Taxonomy" id="2800826"/>
    <lineage>
        <taxon>Viruses</taxon>
        <taxon>Duplodnaviria</taxon>
        <taxon>Heunggongvirae</taxon>
        <taxon>Uroviricota</taxon>
        <taxon>Caudoviricetes</taxon>
        <taxon>Autographivirales</taxon>
        <taxon>Autotranscriptaviridae</taxon>
        <taxon>Studiervirinae</taxon>
        <taxon>Solymavirus</taxon>
        <taxon>Solymavirus PSTRCR120</taxon>
    </lineage>
</organism>
<evidence type="ECO:0000256" key="5">
    <source>
        <dbReference type="ARBA" id="ARBA00022844"/>
    </source>
</evidence>
<evidence type="ECO:0000256" key="8">
    <source>
        <dbReference type="SAM" id="Coils"/>
    </source>
</evidence>
<dbReference type="EMBL" id="MW358928">
    <property type="protein sequence ID" value="QQK88320.1"/>
    <property type="molecule type" value="Genomic_DNA"/>
</dbReference>
<protein>
    <recommendedName>
        <fullName evidence="10">Bacteriophage T7 tail fibre protein-like N-terminal domain-containing protein</fullName>
    </recommendedName>
</protein>
<evidence type="ECO:0000313" key="12">
    <source>
        <dbReference type="Proteomes" id="UP000595268"/>
    </source>
</evidence>
<accession>A0A7T6ZMA9</accession>
<evidence type="ECO:0000256" key="7">
    <source>
        <dbReference type="ARBA" id="ARBA00023296"/>
    </source>
</evidence>
<sequence>MAFTEQAETVVNYPLNGSVTQFTIPFDYLARSFIVVSLFAESKEEKLQVGIDYTFTSPTSIQTVKSYGGSDGWERIQLRRYTSASPLVEFIDGSVLRSDDLNLSALQSLHIAQEARDSAFDMLTVNTDGVYDAKGRRITNIASGVEDSDAVTIGQIKEWDNKALVQADRAEREADRAEREANRAKGFADSALESEEQASTSEQNAKSSEQNAKSSEQNAKSSELIATQAASDASASAQYAKESIELTAQHAAESKEAIEQVRKDADRAEEAANRVNDVLTHVSSIEKLKALDYAPNNTHVYVDSYYEGSNIGGGIFVLHKDSTEEPDDGYTIAASGGGVWKRHVETELTFDMFGADRTGTENSYHQISKCFNAAYSLGLAVRQSGGRFKITGGNGNIYIRTDTDLSGSTLFPSNWGGHLIIERQHQWEEFDETSPIVKALNDNTSRKRGDSLVDGWIDMMEMDDCFIIYETDQPLFKYRSNTYWRTEYNVVFSRGQLAAPLLYDFPTAYKVKRLSRLRMSSNYITINGITIDESEYTSNTLVQVRNSTKVNLNNTNFYNRGAYREINVTRVLVSRSAFVYIDGVHCSDVNATPTNKYTYTFTGEEAFELHISKLTSDGYGWGSTGSNNCQRVSFSDSQLSRIDFHLPCREYLKVKNCTLGNWGILVTLMGDLHVEDCTWLTRNAYNNSGFIRTRSDAGGWCDGDLFIENCKIKGHPFNASDLMLKGFLNCQVDSSQGEIAGSPINFTFFNTVNINGLTIDDSVGSSFRLFNSNNKGIYIPKIINLSNIEIKNYTMIFDFNQFRPHNTSYPDAKAAAGGYPQINLSNVTADTLNFVGTANTHYPVVYMNNIKNPIASRLGTLIEPVFKGRYYINNSEIQRIKTYSGGWPQYPVSVQMNGGRLGTDTQIPVDADGKQDIMLSNVDVLFPSGVNDFTKVNQFITRCNFSNCRFYTNYNDRVLRSLYVASDIASTKYSFNISKRIVSFQSLRIVTGYDSTGTTSSVEVPITNTNMIRRFLITNGELIIKVRDVVGDNLQVDLKSTAGDPIRHVYVL</sequence>
<keyword evidence="7" id="KW-1160">Virus entry into host cell</keyword>
<reference evidence="11 12" key="1">
    <citation type="submission" date="2020-12" db="EMBL/GenBank/DDBJ databases">
        <authorList>
            <person name="Rakov C."/>
            <person name="Alkalay-Oren S."/>
            <person name="Coppenhagen-Glazer S."/>
            <person name="Hazan R."/>
        </authorList>
    </citation>
    <scope>NUCLEOTIDE SEQUENCE [LARGE SCALE GENOMIC DNA]</scope>
</reference>